<dbReference type="PROSITE" id="PS51462">
    <property type="entry name" value="NUDIX"/>
    <property type="match status" value="1"/>
</dbReference>
<accession>A0ABY2KNA7</accession>
<dbReference type="SUPFAM" id="SSF55811">
    <property type="entry name" value="Nudix"/>
    <property type="match status" value="1"/>
</dbReference>
<dbReference type="Proteomes" id="UP000297741">
    <property type="component" value="Unassembled WGS sequence"/>
</dbReference>
<feature type="domain" description="Nudix hydrolase" evidence="3">
    <location>
        <begin position="16"/>
        <end position="145"/>
    </location>
</feature>
<dbReference type="EMBL" id="RPEM01000010">
    <property type="protein sequence ID" value="TGD42258.1"/>
    <property type="molecule type" value="Genomic_DNA"/>
</dbReference>
<proteinExistence type="predicted"/>
<organism evidence="4 5">
    <name type="scientific">Pseudotabrizicola sediminis</name>
    <dbReference type="NCBI Taxonomy" id="2486418"/>
    <lineage>
        <taxon>Bacteria</taxon>
        <taxon>Pseudomonadati</taxon>
        <taxon>Pseudomonadota</taxon>
        <taxon>Alphaproteobacteria</taxon>
        <taxon>Rhodobacterales</taxon>
        <taxon>Paracoccaceae</taxon>
        <taxon>Pseudotabrizicola</taxon>
    </lineage>
</organism>
<dbReference type="InterPro" id="IPR020084">
    <property type="entry name" value="NUDIX_hydrolase_CS"/>
</dbReference>
<comment type="caution">
    <text evidence="4">The sequence shown here is derived from an EMBL/GenBank/DDBJ whole genome shotgun (WGS) entry which is preliminary data.</text>
</comment>
<reference evidence="4 5" key="1">
    <citation type="submission" date="2018-11" db="EMBL/GenBank/DDBJ databases">
        <title>Tabrizicola sp. isolated from sediment of alpine lake.</title>
        <authorList>
            <person name="Liu Z."/>
        </authorList>
    </citation>
    <scope>NUCLEOTIDE SEQUENCE [LARGE SCALE GENOMIC DNA]</scope>
    <source>
        <strain evidence="4 5">DRYC-M-16</strain>
    </source>
</reference>
<keyword evidence="2 4" id="KW-0378">Hydrolase</keyword>
<evidence type="ECO:0000256" key="1">
    <source>
        <dbReference type="ARBA" id="ARBA00001946"/>
    </source>
</evidence>
<dbReference type="InterPro" id="IPR000086">
    <property type="entry name" value="NUDIX_hydrolase_dom"/>
</dbReference>
<dbReference type="Gene3D" id="3.90.79.10">
    <property type="entry name" value="Nucleoside Triphosphate Pyrophosphohydrolase"/>
    <property type="match status" value="1"/>
</dbReference>
<evidence type="ECO:0000256" key="2">
    <source>
        <dbReference type="ARBA" id="ARBA00022801"/>
    </source>
</evidence>
<evidence type="ECO:0000259" key="3">
    <source>
        <dbReference type="PROSITE" id="PS51462"/>
    </source>
</evidence>
<dbReference type="CDD" id="cd03424">
    <property type="entry name" value="NUDIX_ADPRase_Nudt5_UGPPase_Nudt14"/>
    <property type="match status" value="1"/>
</dbReference>
<keyword evidence="5" id="KW-1185">Reference proteome</keyword>
<dbReference type="Pfam" id="PF00293">
    <property type="entry name" value="NUDIX"/>
    <property type="match status" value="1"/>
</dbReference>
<dbReference type="GO" id="GO:0016787">
    <property type="term" value="F:hydrolase activity"/>
    <property type="evidence" value="ECO:0007669"/>
    <property type="project" value="UniProtKB-KW"/>
</dbReference>
<protein>
    <submittedName>
        <fullName evidence="4">NUDIX hydrolase</fullName>
    </submittedName>
</protein>
<sequence length="158" mass="16918">MFREQVEVAPGHVIPELRDFAVIVPVLPDGRVLTMTGYRHGPRRDCLGFPVGFLDTGETPKVAALRELAEEAGLVPARLIALRDFVDNGNQRGGHGHYFLAAGCEPSPGRLDDAAETAALAALSMRDIAAALDRGAFGVIHQVAGWCLARRHPAFAQA</sequence>
<comment type="cofactor">
    <cofactor evidence="1">
        <name>Mg(2+)</name>
        <dbReference type="ChEBI" id="CHEBI:18420"/>
    </cofactor>
</comment>
<gene>
    <name evidence="4" type="ORF">EEB11_14980</name>
</gene>
<dbReference type="RefSeq" id="WP_135432648.1">
    <property type="nucleotide sequence ID" value="NZ_RPEM01000010.1"/>
</dbReference>
<dbReference type="InterPro" id="IPR015797">
    <property type="entry name" value="NUDIX_hydrolase-like_dom_sf"/>
</dbReference>
<name>A0ABY2KNA7_9RHOB</name>
<dbReference type="PROSITE" id="PS00893">
    <property type="entry name" value="NUDIX_BOX"/>
    <property type="match status" value="1"/>
</dbReference>
<evidence type="ECO:0000313" key="4">
    <source>
        <dbReference type="EMBL" id="TGD42258.1"/>
    </source>
</evidence>
<evidence type="ECO:0000313" key="5">
    <source>
        <dbReference type="Proteomes" id="UP000297741"/>
    </source>
</evidence>